<protein>
    <recommendedName>
        <fullName evidence="10">DNA mismatch repair protein MSH5</fullName>
    </recommendedName>
    <alternativeName>
        <fullName evidence="11">MutS protein homolog 5</fullName>
    </alternativeName>
</protein>
<dbReference type="GeneID" id="19985458"/>
<dbReference type="GO" id="GO:0005694">
    <property type="term" value="C:chromosome"/>
    <property type="evidence" value="ECO:0007669"/>
    <property type="project" value="UniProtKB-SubCell"/>
</dbReference>
<keyword evidence="5" id="KW-0547">Nucleotide-binding</keyword>
<dbReference type="GO" id="GO:0005634">
    <property type="term" value="C:nucleus"/>
    <property type="evidence" value="ECO:0007669"/>
    <property type="project" value="UniProtKB-SubCell"/>
</dbReference>
<dbReference type="InterPro" id="IPR000432">
    <property type="entry name" value="DNA_mismatch_repair_MutS_C"/>
</dbReference>
<dbReference type="RefSeq" id="XP_008729504.1">
    <property type="nucleotide sequence ID" value="XM_008731282.1"/>
</dbReference>
<organism evidence="13 14">
    <name type="scientific">Cladophialophora carrionii CBS 160.54</name>
    <dbReference type="NCBI Taxonomy" id="1279043"/>
    <lineage>
        <taxon>Eukaryota</taxon>
        <taxon>Fungi</taxon>
        <taxon>Dikarya</taxon>
        <taxon>Ascomycota</taxon>
        <taxon>Pezizomycotina</taxon>
        <taxon>Eurotiomycetes</taxon>
        <taxon>Chaetothyriomycetidae</taxon>
        <taxon>Chaetothyriales</taxon>
        <taxon>Herpotrichiellaceae</taxon>
        <taxon>Cladophialophora</taxon>
    </lineage>
</organism>
<evidence type="ECO:0000256" key="10">
    <source>
        <dbReference type="ARBA" id="ARBA00073549"/>
    </source>
</evidence>
<accession>V9D2V4</accession>
<evidence type="ECO:0000256" key="11">
    <source>
        <dbReference type="ARBA" id="ARBA00077470"/>
    </source>
</evidence>
<keyword evidence="6" id="KW-0067">ATP-binding</keyword>
<dbReference type="AlphaFoldDB" id="V9D2V4"/>
<comment type="similarity">
    <text evidence="3">Belongs to the DNA mismatch repair MutS family.</text>
</comment>
<evidence type="ECO:0000256" key="8">
    <source>
        <dbReference type="ARBA" id="ARBA00023242"/>
    </source>
</evidence>
<dbReference type="GO" id="GO:0030983">
    <property type="term" value="F:mismatched DNA binding"/>
    <property type="evidence" value="ECO:0007669"/>
    <property type="project" value="InterPro"/>
</dbReference>
<dbReference type="InterPro" id="IPR007696">
    <property type="entry name" value="DNA_mismatch_repair_MutS_core"/>
</dbReference>
<dbReference type="InterPro" id="IPR036187">
    <property type="entry name" value="DNA_mismatch_repair_MutS_sf"/>
</dbReference>
<dbReference type="GO" id="GO:0140664">
    <property type="term" value="F:ATP-dependent DNA damage sensor activity"/>
    <property type="evidence" value="ECO:0007669"/>
    <property type="project" value="InterPro"/>
</dbReference>
<dbReference type="GO" id="GO:0005524">
    <property type="term" value="F:ATP binding"/>
    <property type="evidence" value="ECO:0007669"/>
    <property type="project" value="UniProtKB-KW"/>
</dbReference>
<evidence type="ECO:0000259" key="12">
    <source>
        <dbReference type="PROSITE" id="PS00486"/>
    </source>
</evidence>
<dbReference type="GO" id="GO:0051026">
    <property type="term" value="P:chiasma assembly"/>
    <property type="evidence" value="ECO:0007669"/>
    <property type="project" value="UniProtKB-ARBA"/>
</dbReference>
<dbReference type="Gene3D" id="1.10.1420.10">
    <property type="match status" value="1"/>
</dbReference>
<dbReference type="PANTHER" id="PTHR11361">
    <property type="entry name" value="DNA MISMATCH REPAIR PROTEIN MUTS FAMILY MEMBER"/>
    <property type="match status" value="1"/>
</dbReference>
<dbReference type="Pfam" id="PF00488">
    <property type="entry name" value="MutS_V"/>
    <property type="match status" value="1"/>
</dbReference>
<dbReference type="InterPro" id="IPR045076">
    <property type="entry name" value="MutS"/>
</dbReference>
<dbReference type="GO" id="GO:0006298">
    <property type="term" value="P:mismatch repair"/>
    <property type="evidence" value="ECO:0007669"/>
    <property type="project" value="InterPro"/>
</dbReference>
<dbReference type="OrthoDB" id="29596at2759"/>
<dbReference type="InterPro" id="IPR027417">
    <property type="entry name" value="P-loop_NTPase"/>
</dbReference>
<evidence type="ECO:0000256" key="4">
    <source>
        <dbReference type="ARBA" id="ARBA00022454"/>
    </source>
</evidence>
<dbReference type="SUPFAM" id="SSF48334">
    <property type="entry name" value="DNA repair protein MutS, domain III"/>
    <property type="match status" value="1"/>
</dbReference>
<dbReference type="FunFam" id="3.40.50.300:FF:001067">
    <property type="entry name" value="DNA mismatch repair protein MSH5"/>
    <property type="match status" value="1"/>
</dbReference>
<evidence type="ECO:0000256" key="3">
    <source>
        <dbReference type="ARBA" id="ARBA00006271"/>
    </source>
</evidence>
<proteinExistence type="inferred from homology"/>
<evidence type="ECO:0000256" key="2">
    <source>
        <dbReference type="ARBA" id="ARBA00004286"/>
    </source>
</evidence>
<evidence type="ECO:0000313" key="13">
    <source>
        <dbReference type="EMBL" id="ETI20623.1"/>
    </source>
</evidence>
<dbReference type="SMART" id="SM00534">
    <property type="entry name" value="MUTSac"/>
    <property type="match status" value="1"/>
</dbReference>
<evidence type="ECO:0000256" key="6">
    <source>
        <dbReference type="ARBA" id="ARBA00022840"/>
    </source>
</evidence>
<dbReference type="PANTHER" id="PTHR11361:SF20">
    <property type="entry name" value="MUTS PROTEIN HOMOLOG 5"/>
    <property type="match status" value="1"/>
</dbReference>
<feature type="domain" description="DNA mismatch repair proteins mutS family" evidence="12">
    <location>
        <begin position="652"/>
        <end position="668"/>
    </location>
</feature>
<keyword evidence="9" id="KW-0469">Meiosis</keyword>
<reference evidence="13 14" key="1">
    <citation type="submission" date="2013-03" db="EMBL/GenBank/DDBJ databases">
        <title>The Genome Sequence of Cladophialophora carrionii CBS 160.54.</title>
        <authorList>
            <consortium name="The Broad Institute Genomics Platform"/>
            <person name="Cuomo C."/>
            <person name="de Hoog S."/>
            <person name="Gorbushina A."/>
            <person name="Walker B."/>
            <person name="Young S.K."/>
            <person name="Zeng Q."/>
            <person name="Gargeya S."/>
            <person name="Fitzgerald M."/>
            <person name="Haas B."/>
            <person name="Abouelleil A."/>
            <person name="Allen A.W."/>
            <person name="Alvarado L."/>
            <person name="Arachchi H.M."/>
            <person name="Berlin A.M."/>
            <person name="Chapman S.B."/>
            <person name="Gainer-Dewar J."/>
            <person name="Goldberg J."/>
            <person name="Griggs A."/>
            <person name="Gujja S."/>
            <person name="Hansen M."/>
            <person name="Howarth C."/>
            <person name="Imamovic A."/>
            <person name="Ireland A."/>
            <person name="Larimer J."/>
            <person name="McCowan C."/>
            <person name="Murphy C."/>
            <person name="Pearson M."/>
            <person name="Poon T.W."/>
            <person name="Priest M."/>
            <person name="Roberts A."/>
            <person name="Saif S."/>
            <person name="Shea T."/>
            <person name="Sisk P."/>
            <person name="Sykes S."/>
            <person name="Wortman J."/>
            <person name="Nusbaum C."/>
            <person name="Birren B."/>
        </authorList>
    </citation>
    <scope>NUCLEOTIDE SEQUENCE [LARGE SCALE GENOMIC DNA]</scope>
    <source>
        <strain evidence="13 14">CBS 160.54</strain>
    </source>
</reference>
<sequence>MAIDIKERGKVGCACFIAGEERLLCMEEVIGGGSEIVEKLKLDLQPTTVILSPRSDAITNSLHDRFRRNTSLVDGDGGQPPLPYQLEMRPTPEFHYDAALTKLAGLCSFSEANATELLIPGATMMYEEELHPEELGLTKRRGRLIQISAWLDVENKVSIGCAGAIISHLQRRQPTVYLPGESDANQAFRVVRLEMFSLRATMLINTDTLVSLQIIQPESHPNGFNEGPGPPGAKGTHSVCDLFLQHAKSPQGRVQLRQAFLRPSLDIEYINSRLDFISVFVRPENQAVRDKLSKSLGRVKNMRNTITLLHKGIDSGKAKQSAFNSGEALRAERLPLCVRAADVLDRNSLRRIGRMVDGIVDRKSSMDQHRTVVNRGVNHELDELKGFYHSMEDLLVDKAREIQTQIPPELNLGINVIYLPHVGFHITIPRDNASDQAVCSGRDLGWQLMFTTSAQAYFKDGTMYGLDHEVGDIYSAICEMEVEIAHDLAQNILLDEELLIAASDLCGELDSLLAFSHIAYHCTLTRPKITEENVINIKGGRHLLQEMAVPSFVANDTYLIGVNGQDDTQGPNMLLLTGPNFSGKSVYQKQVALAVYMAQIGSFLPADVATIGITDKILTRITTRETVSKVHSAFMIDMQQIAIALNSCTRRSLVVVDEFGKGTDTCDGAGLAAGVFRHLLSLGANSPKTLVATHFHEIFDLGLFDHAPNLALAHMEVQVDARDEQTAEEHSSEITYLYNLCAGRSDLSYGTQCAALNGVPVEVVERAVELARLAQQGEDLVAVCSALTKEAKEELRHAQNSAQKFVDQDFDRAWTKDELVVTLDAMLEVVTVTETSLSG</sequence>
<evidence type="ECO:0000256" key="1">
    <source>
        <dbReference type="ARBA" id="ARBA00004123"/>
    </source>
</evidence>
<dbReference type="EMBL" id="KB822707">
    <property type="protein sequence ID" value="ETI20623.1"/>
    <property type="molecule type" value="Genomic_DNA"/>
</dbReference>
<keyword evidence="4" id="KW-0158">Chromosome</keyword>
<evidence type="ECO:0000256" key="9">
    <source>
        <dbReference type="ARBA" id="ARBA00023254"/>
    </source>
</evidence>
<dbReference type="HOGENOM" id="CLU_002472_8_0_1"/>
<dbReference type="PROSITE" id="PS00486">
    <property type="entry name" value="DNA_MISMATCH_REPAIR_2"/>
    <property type="match status" value="1"/>
</dbReference>
<evidence type="ECO:0000256" key="7">
    <source>
        <dbReference type="ARBA" id="ARBA00023125"/>
    </source>
</evidence>
<dbReference type="SMART" id="SM00533">
    <property type="entry name" value="MUTSd"/>
    <property type="match status" value="1"/>
</dbReference>
<keyword evidence="7" id="KW-0238">DNA-binding</keyword>
<evidence type="ECO:0000256" key="5">
    <source>
        <dbReference type="ARBA" id="ARBA00022741"/>
    </source>
</evidence>
<comment type="subcellular location">
    <subcellularLocation>
        <location evidence="2">Chromosome</location>
    </subcellularLocation>
    <subcellularLocation>
        <location evidence="1">Nucleus</location>
    </subcellularLocation>
</comment>
<dbReference type="Pfam" id="PF05192">
    <property type="entry name" value="MutS_III"/>
    <property type="match status" value="1"/>
</dbReference>
<dbReference type="VEuPathDB" id="FungiDB:G647_06965"/>
<dbReference type="Gene3D" id="3.40.50.300">
    <property type="entry name" value="P-loop containing nucleotide triphosphate hydrolases"/>
    <property type="match status" value="1"/>
</dbReference>
<gene>
    <name evidence="13" type="ORF">G647_06965</name>
</gene>
<evidence type="ECO:0000313" key="14">
    <source>
        <dbReference type="Proteomes" id="UP000030678"/>
    </source>
</evidence>
<keyword evidence="8" id="KW-0539">Nucleus</keyword>
<name>V9D2V4_9EURO</name>
<dbReference type="CDD" id="cd03281">
    <property type="entry name" value="ABC_MSH5_euk"/>
    <property type="match status" value="1"/>
</dbReference>
<dbReference type="SUPFAM" id="SSF52540">
    <property type="entry name" value="P-loop containing nucleoside triphosphate hydrolases"/>
    <property type="match status" value="1"/>
</dbReference>
<dbReference type="Proteomes" id="UP000030678">
    <property type="component" value="Unassembled WGS sequence"/>
</dbReference>